<reference evidence="12 13" key="1">
    <citation type="submission" date="2019-06" db="EMBL/GenBank/DDBJ databases">
        <title>Sequencing the genomes of 1000 actinobacteria strains.</title>
        <authorList>
            <person name="Klenk H.-P."/>
        </authorList>
    </citation>
    <scope>NUCLEOTIDE SEQUENCE [LARGE SCALE GENOMIC DNA]</scope>
    <source>
        <strain evidence="12 13">DSM 21776</strain>
    </source>
</reference>
<keyword evidence="5" id="KW-0479">Metal-binding</keyword>
<dbReference type="GO" id="GO:0035529">
    <property type="term" value="F:NADH pyrophosphatase activity"/>
    <property type="evidence" value="ECO:0007669"/>
    <property type="project" value="TreeGrafter"/>
</dbReference>
<evidence type="ECO:0000256" key="7">
    <source>
        <dbReference type="ARBA" id="ARBA00022842"/>
    </source>
</evidence>
<proteinExistence type="inferred from homology"/>
<evidence type="ECO:0000256" key="1">
    <source>
        <dbReference type="ARBA" id="ARBA00001946"/>
    </source>
</evidence>
<comment type="similarity">
    <text evidence="3">Belongs to the Nudix hydrolase family. NudC subfamily.</text>
</comment>
<protein>
    <recommendedName>
        <fullName evidence="4">NAD(+) diphosphatase</fullName>
        <ecNumber evidence="4">3.6.1.22</ecNumber>
    </recommendedName>
</protein>
<dbReference type="InterPro" id="IPR050241">
    <property type="entry name" value="NAD-cap_RNA_hydrolase_NudC"/>
</dbReference>
<dbReference type="InterPro" id="IPR015376">
    <property type="entry name" value="Znr_NADH_PPase"/>
</dbReference>
<comment type="catalytic activity">
    <reaction evidence="9">
        <text>a 5'-end NAD(+)-phospho-ribonucleoside in mRNA + H2O = a 5'-end phospho-adenosine-phospho-ribonucleoside in mRNA + beta-nicotinamide D-ribonucleotide + 2 H(+)</text>
        <dbReference type="Rhea" id="RHEA:60876"/>
        <dbReference type="Rhea" id="RHEA-COMP:15698"/>
        <dbReference type="Rhea" id="RHEA-COMP:15719"/>
        <dbReference type="ChEBI" id="CHEBI:14649"/>
        <dbReference type="ChEBI" id="CHEBI:15377"/>
        <dbReference type="ChEBI" id="CHEBI:15378"/>
        <dbReference type="ChEBI" id="CHEBI:144029"/>
        <dbReference type="ChEBI" id="CHEBI:144051"/>
    </reaction>
    <physiologicalReaction direction="left-to-right" evidence="9">
        <dbReference type="Rhea" id="RHEA:60877"/>
    </physiologicalReaction>
</comment>
<dbReference type="InterPro" id="IPR015797">
    <property type="entry name" value="NUDIX_hydrolase-like_dom_sf"/>
</dbReference>
<dbReference type="EMBL" id="VFQF01000002">
    <property type="protein sequence ID" value="TQN46848.1"/>
    <property type="molecule type" value="Genomic_DNA"/>
</dbReference>
<dbReference type="Pfam" id="PF00293">
    <property type="entry name" value="NUDIX"/>
    <property type="match status" value="1"/>
</dbReference>
<dbReference type="RefSeq" id="WP_342777964.1">
    <property type="nucleotide sequence ID" value="NZ_BAAAQC010000012.1"/>
</dbReference>
<dbReference type="InterPro" id="IPR020084">
    <property type="entry name" value="NUDIX_hydrolase_CS"/>
</dbReference>
<evidence type="ECO:0000256" key="3">
    <source>
        <dbReference type="ARBA" id="ARBA00009595"/>
    </source>
</evidence>
<comment type="cofactor">
    <cofactor evidence="2">
        <name>Zn(2+)</name>
        <dbReference type="ChEBI" id="CHEBI:29105"/>
    </cofactor>
</comment>
<evidence type="ECO:0000256" key="4">
    <source>
        <dbReference type="ARBA" id="ARBA00012381"/>
    </source>
</evidence>
<dbReference type="EC" id="3.6.1.22" evidence="4"/>
<evidence type="ECO:0000313" key="13">
    <source>
        <dbReference type="Proteomes" id="UP000320085"/>
    </source>
</evidence>
<evidence type="ECO:0000256" key="6">
    <source>
        <dbReference type="ARBA" id="ARBA00022801"/>
    </source>
</evidence>
<name>A0A543PRZ2_9MICO</name>
<dbReference type="GO" id="GO:0006742">
    <property type="term" value="P:NADP+ catabolic process"/>
    <property type="evidence" value="ECO:0007669"/>
    <property type="project" value="TreeGrafter"/>
</dbReference>
<dbReference type="CDD" id="cd03429">
    <property type="entry name" value="NUDIX_NADH_pyrophosphatase_Nudt13"/>
    <property type="match status" value="1"/>
</dbReference>
<dbReference type="PROSITE" id="PS00893">
    <property type="entry name" value="NUDIX_BOX"/>
    <property type="match status" value="1"/>
</dbReference>
<evidence type="ECO:0000256" key="10">
    <source>
        <dbReference type="SAM" id="MobiDB-lite"/>
    </source>
</evidence>
<sequence>MSLTPPRTHTRRDPQDDRLRDLALARGGLDRVAHERTHPTVVDDLLGDPATRVVELRGEHLRVRSGGGGDLALHFRAPVEADRAGLGLHLGRGPDGTAYLGVVSSEPAPENAPEPASAAGADGPGEAETWLTLRQAGEALGARDAGLFTTALALSNWHATHRHCPRCGAETEPTQAGWVRRCVRDGSEHYPRTDPAVIMSVIDPDYRLLLGRGAHWPEGRFSVLAGFVEPGESFEDAVAREVAEEVGIRIDDARYLGNQPWPFPSSLMVGYAATTTETELRIDPAEIAEARWVTREEYRALLSSNEIRTPSGISIAKRIIEHWLGATVESVAGPSVVDR</sequence>
<evidence type="ECO:0000256" key="9">
    <source>
        <dbReference type="ARBA" id="ARBA00023679"/>
    </source>
</evidence>
<dbReference type="InterPro" id="IPR000086">
    <property type="entry name" value="NUDIX_hydrolase_dom"/>
</dbReference>
<dbReference type="GO" id="GO:0046872">
    <property type="term" value="F:metal ion binding"/>
    <property type="evidence" value="ECO:0007669"/>
    <property type="project" value="UniProtKB-KW"/>
</dbReference>
<comment type="cofactor">
    <cofactor evidence="1">
        <name>Mg(2+)</name>
        <dbReference type="ChEBI" id="CHEBI:18420"/>
    </cofactor>
</comment>
<gene>
    <name evidence="12" type="ORF">FHX52_3578</name>
</gene>
<dbReference type="GO" id="GO:0005829">
    <property type="term" value="C:cytosol"/>
    <property type="evidence" value="ECO:0007669"/>
    <property type="project" value="TreeGrafter"/>
</dbReference>
<dbReference type="Proteomes" id="UP000320085">
    <property type="component" value="Unassembled WGS sequence"/>
</dbReference>
<dbReference type="InterPro" id="IPR049734">
    <property type="entry name" value="NudC-like_C"/>
</dbReference>
<evidence type="ECO:0000256" key="5">
    <source>
        <dbReference type="ARBA" id="ARBA00022723"/>
    </source>
</evidence>
<dbReference type="PANTHER" id="PTHR42904:SF6">
    <property type="entry name" value="NAD-CAPPED RNA HYDROLASE NUDT12"/>
    <property type="match status" value="1"/>
</dbReference>
<accession>A0A543PRZ2</accession>
<evidence type="ECO:0000259" key="11">
    <source>
        <dbReference type="PROSITE" id="PS51462"/>
    </source>
</evidence>
<evidence type="ECO:0000313" key="12">
    <source>
        <dbReference type="EMBL" id="TQN46848.1"/>
    </source>
</evidence>
<dbReference type="PANTHER" id="PTHR42904">
    <property type="entry name" value="NUDIX HYDROLASE, NUDC SUBFAMILY"/>
    <property type="match status" value="1"/>
</dbReference>
<dbReference type="Gene3D" id="3.90.79.20">
    <property type="match status" value="1"/>
</dbReference>
<keyword evidence="8" id="KW-0520">NAD</keyword>
<feature type="region of interest" description="Disordered" evidence="10">
    <location>
        <begin position="104"/>
        <end position="125"/>
    </location>
</feature>
<dbReference type="SUPFAM" id="SSF55811">
    <property type="entry name" value="Nudix"/>
    <property type="match status" value="1"/>
</dbReference>
<dbReference type="NCBIfam" id="NF001299">
    <property type="entry name" value="PRK00241.1"/>
    <property type="match status" value="1"/>
</dbReference>
<comment type="caution">
    <text evidence="12">The sequence shown here is derived from an EMBL/GenBank/DDBJ whole genome shotgun (WGS) entry which is preliminary data.</text>
</comment>
<dbReference type="GO" id="GO:0019677">
    <property type="term" value="P:NAD+ catabolic process"/>
    <property type="evidence" value="ECO:0007669"/>
    <property type="project" value="TreeGrafter"/>
</dbReference>
<dbReference type="PROSITE" id="PS51462">
    <property type="entry name" value="NUDIX"/>
    <property type="match status" value="1"/>
</dbReference>
<dbReference type="Gene3D" id="3.90.79.10">
    <property type="entry name" value="Nucleoside Triphosphate Pyrophosphohydrolase"/>
    <property type="match status" value="1"/>
</dbReference>
<evidence type="ECO:0000256" key="8">
    <source>
        <dbReference type="ARBA" id="ARBA00023027"/>
    </source>
</evidence>
<evidence type="ECO:0000256" key="2">
    <source>
        <dbReference type="ARBA" id="ARBA00001947"/>
    </source>
</evidence>
<dbReference type="AlphaFoldDB" id="A0A543PRZ2"/>
<organism evidence="12 13">
    <name type="scientific">Humibacillus xanthopallidus</name>
    <dbReference type="NCBI Taxonomy" id="412689"/>
    <lineage>
        <taxon>Bacteria</taxon>
        <taxon>Bacillati</taxon>
        <taxon>Actinomycetota</taxon>
        <taxon>Actinomycetes</taxon>
        <taxon>Micrococcales</taxon>
        <taxon>Intrasporangiaceae</taxon>
        <taxon>Humibacillus</taxon>
    </lineage>
</organism>
<keyword evidence="7" id="KW-0460">Magnesium</keyword>
<keyword evidence="6" id="KW-0378">Hydrolase</keyword>
<dbReference type="Pfam" id="PF09297">
    <property type="entry name" value="Zn_ribbon_NUD"/>
    <property type="match status" value="1"/>
</dbReference>
<feature type="domain" description="Nudix hydrolase" evidence="11">
    <location>
        <begin position="191"/>
        <end position="315"/>
    </location>
</feature>